<protein>
    <recommendedName>
        <fullName evidence="10">Transglycosylase associated protein</fullName>
    </recommendedName>
</protein>
<evidence type="ECO:0000256" key="4">
    <source>
        <dbReference type="ARBA" id="ARBA00022692"/>
    </source>
</evidence>
<organism evidence="8 9">
    <name type="scientific">Nostocoides jenkinsii Ben 74</name>
    <dbReference type="NCBI Taxonomy" id="1193518"/>
    <lineage>
        <taxon>Bacteria</taxon>
        <taxon>Bacillati</taxon>
        <taxon>Actinomycetota</taxon>
        <taxon>Actinomycetes</taxon>
        <taxon>Micrococcales</taxon>
        <taxon>Intrasporangiaceae</taxon>
        <taxon>Nostocoides</taxon>
    </lineage>
</organism>
<dbReference type="GO" id="GO:0005886">
    <property type="term" value="C:plasma membrane"/>
    <property type="evidence" value="ECO:0007669"/>
    <property type="project" value="UniProtKB-SubCell"/>
</dbReference>
<dbReference type="EMBL" id="CAJC01000207">
    <property type="protein sequence ID" value="CCI54977.1"/>
    <property type="molecule type" value="Genomic_DNA"/>
</dbReference>
<keyword evidence="3" id="KW-1003">Cell membrane</keyword>
<dbReference type="PANTHER" id="PTHR33884:SF3">
    <property type="entry name" value="UPF0410 PROTEIN YMGE"/>
    <property type="match status" value="1"/>
</dbReference>
<name>A0A077MGY6_9MICO</name>
<evidence type="ECO:0000313" key="9">
    <source>
        <dbReference type="Proteomes" id="UP000035720"/>
    </source>
</evidence>
<feature type="transmembrane region" description="Helical" evidence="7">
    <location>
        <begin position="30"/>
        <end position="49"/>
    </location>
</feature>
<sequence>MILAVIGTIIFGAIIGMLARAVLPGRQSISAPITVILGIIGAVVGYWIMPENTNGVDWLRWVVSIAAAAALTVGYGMVTGNKQVHR</sequence>
<gene>
    <name evidence="8" type="ORF">BN13_910008</name>
</gene>
<comment type="caution">
    <text evidence="8">The sequence shown here is derived from an EMBL/GenBank/DDBJ whole genome shotgun (WGS) entry which is preliminary data.</text>
</comment>
<feature type="transmembrane region" description="Helical" evidence="7">
    <location>
        <begin position="61"/>
        <end position="78"/>
    </location>
</feature>
<dbReference type="PANTHER" id="PTHR33884">
    <property type="entry name" value="UPF0410 PROTEIN YMGE"/>
    <property type="match status" value="1"/>
</dbReference>
<evidence type="ECO:0000256" key="1">
    <source>
        <dbReference type="ARBA" id="ARBA00004651"/>
    </source>
</evidence>
<keyword evidence="5 7" id="KW-1133">Transmembrane helix</keyword>
<comment type="subcellular location">
    <subcellularLocation>
        <location evidence="1">Cell membrane</location>
        <topology evidence="1">Multi-pass membrane protein</topology>
    </subcellularLocation>
</comment>
<evidence type="ECO:0008006" key="10">
    <source>
        <dbReference type="Google" id="ProtNLM"/>
    </source>
</evidence>
<proteinExistence type="inferred from homology"/>
<dbReference type="STRING" id="1193518.BN13_910008"/>
<dbReference type="Proteomes" id="UP000035720">
    <property type="component" value="Unassembled WGS sequence"/>
</dbReference>
<dbReference type="AlphaFoldDB" id="A0A077MGY6"/>
<feature type="transmembrane region" description="Helical" evidence="7">
    <location>
        <begin position="6"/>
        <end position="23"/>
    </location>
</feature>
<evidence type="ECO:0000256" key="6">
    <source>
        <dbReference type="ARBA" id="ARBA00023136"/>
    </source>
</evidence>
<keyword evidence="4 7" id="KW-0812">Transmembrane</keyword>
<evidence type="ECO:0000256" key="7">
    <source>
        <dbReference type="SAM" id="Phobius"/>
    </source>
</evidence>
<evidence type="ECO:0000256" key="3">
    <source>
        <dbReference type="ARBA" id="ARBA00022475"/>
    </source>
</evidence>
<dbReference type="RefSeq" id="WP_048547683.1">
    <property type="nucleotide sequence ID" value="NZ_HF571038.1"/>
</dbReference>
<evidence type="ECO:0000256" key="5">
    <source>
        <dbReference type="ARBA" id="ARBA00022989"/>
    </source>
</evidence>
<keyword evidence="6 7" id="KW-0472">Membrane</keyword>
<dbReference type="InterPro" id="IPR007341">
    <property type="entry name" value="Transgly_assoc"/>
</dbReference>
<keyword evidence="9" id="KW-1185">Reference proteome</keyword>
<reference evidence="8 9" key="1">
    <citation type="journal article" date="2013" name="ISME J.">
        <title>A metabolic model for members of the genus Tetrasphaera involved in enhanced biological phosphorus removal.</title>
        <authorList>
            <person name="Kristiansen R."/>
            <person name="Nguyen H.T.T."/>
            <person name="Saunders A.M."/>
            <person name="Nielsen J.L."/>
            <person name="Wimmer R."/>
            <person name="Le V.Q."/>
            <person name="McIlroy S.J."/>
            <person name="Petrovski S."/>
            <person name="Seviour R.J."/>
            <person name="Calteau A."/>
            <person name="Nielsen K.L."/>
            <person name="Nielsen P.H."/>
        </authorList>
    </citation>
    <scope>NUCLEOTIDE SEQUENCE [LARGE SCALE GENOMIC DNA]</scope>
    <source>
        <strain evidence="8 9">Ben 74</strain>
    </source>
</reference>
<accession>A0A077MGY6</accession>
<evidence type="ECO:0000313" key="8">
    <source>
        <dbReference type="EMBL" id="CCI54977.1"/>
    </source>
</evidence>
<comment type="similarity">
    <text evidence="2">Belongs to the UPF0410 family.</text>
</comment>
<evidence type="ECO:0000256" key="2">
    <source>
        <dbReference type="ARBA" id="ARBA00011006"/>
    </source>
</evidence>